<protein>
    <submittedName>
        <fullName evidence="3">XylR N-terminal domain-containing protein</fullName>
    </submittedName>
</protein>
<feature type="domain" description="4-vinyl reductase 4VR" evidence="2">
    <location>
        <begin position="119"/>
        <end position="181"/>
    </location>
</feature>
<dbReference type="KEGG" id="aia:AWH56_018065"/>
<dbReference type="InterPro" id="IPR024096">
    <property type="entry name" value="NO_sig/Golgi_transp_ligand-bd"/>
</dbReference>
<dbReference type="EMBL" id="CP063356">
    <property type="protein sequence ID" value="QOY34616.1"/>
    <property type="molecule type" value="Genomic_DNA"/>
</dbReference>
<evidence type="ECO:0000313" key="3">
    <source>
        <dbReference type="EMBL" id="QOY34616.1"/>
    </source>
</evidence>
<dbReference type="InterPro" id="IPR029016">
    <property type="entry name" value="GAF-like_dom_sf"/>
</dbReference>
<dbReference type="InterPro" id="IPR025736">
    <property type="entry name" value="PucR_C-HTH_dom"/>
</dbReference>
<reference evidence="3 4" key="1">
    <citation type="journal article" date="2017" name="Genome Announc.">
        <title>Draft Genome Sequences of Four Alkaliphilic Bacteria Belonging to the Anaerobacillus Genus.</title>
        <authorList>
            <person name="Bassil N.M."/>
            <person name="Lloyd J.R."/>
        </authorList>
    </citation>
    <scope>NUCLEOTIDE SEQUENCE [LARGE SCALE GENOMIC DNA]</scope>
    <source>
        <strain evidence="3 4">NB2006</strain>
    </source>
</reference>
<dbReference type="SUPFAM" id="SSF111126">
    <property type="entry name" value="Ligand-binding domain in the NO signalling and Golgi transport"/>
    <property type="match status" value="1"/>
</dbReference>
<dbReference type="RefSeq" id="WP_182081045.1">
    <property type="nucleotide sequence ID" value="NZ_CP063356.2"/>
</dbReference>
<dbReference type="AlphaFoldDB" id="A0A7S7L598"/>
<dbReference type="Proteomes" id="UP000180175">
    <property type="component" value="Chromosome"/>
</dbReference>
<organism evidence="3 4">
    <name type="scientific">Anaerobacillus isosaccharinicus</name>
    <dbReference type="NCBI Taxonomy" id="1532552"/>
    <lineage>
        <taxon>Bacteria</taxon>
        <taxon>Bacillati</taxon>
        <taxon>Bacillota</taxon>
        <taxon>Bacilli</taxon>
        <taxon>Bacillales</taxon>
        <taxon>Bacillaceae</taxon>
        <taxon>Anaerobacillus</taxon>
    </lineage>
</organism>
<dbReference type="Pfam" id="PF13556">
    <property type="entry name" value="HTH_30"/>
    <property type="match status" value="1"/>
</dbReference>
<dbReference type="Pfam" id="PF06505">
    <property type="entry name" value="XylR_N"/>
    <property type="match status" value="1"/>
</dbReference>
<dbReference type="Pfam" id="PF17853">
    <property type="entry name" value="GGDEF_2"/>
    <property type="match status" value="1"/>
</dbReference>
<name>A0A7S7L598_9BACI</name>
<dbReference type="PANTHER" id="PTHR33744:SF1">
    <property type="entry name" value="DNA-BINDING TRANSCRIPTIONAL ACTIVATOR ADER"/>
    <property type="match status" value="1"/>
</dbReference>
<evidence type="ECO:0000259" key="2">
    <source>
        <dbReference type="SMART" id="SM00989"/>
    </source>
</evidence>
<gene>
    <name evidence="3" type="ORF">AWH56_018065</name>
</gene>
<proteinExistence type="inferred from homology"/>
<dbReference type="Gene3D" id="3.30.450.40">
    <property type="match status" value="1"/>
</dbReference>
<evidence type="ECO:0000313" key="4">
    <source>
        <dbReference type="Proteomes" id="UP000180175"/>
    </source>
</evidence>
<dbReference type="Gene3D" id="3.30.1380.20">
    <property type="entry name" value="Trafficking protein particle complex subunit 3"/>
    <property type="match status" value="1"/>
</dbReference>
<dbReference type="InterPro" id="IPR042070">
    <property type="entry name" value="PucR_C-HTH_sf"/>
</dbReference>
<dbReference type="InterPro" id="IPR051448">
    <property type="entry name" value="CdaR-like_regulators"/>
</dbReference>
<dbReference type="InterPro" id="IPR041522">
    <property type="entry name" value="CdaR_GGDEF"/>
</dbReference>
<keyword evidence="4" id="KW-1185">Reference proteome</keyword>
<dbReference type="PANTHER" id="PTHR33744">
    <property type="entry name" value="CARBOHYDRATE DIACID REGULATOR"/>
    <property type="match status" value="1"/>
</dbReference>
<reference evidence="3 4" key="2">
    <citation type="journal article" date="2019" name="Int. J. Syst. Evol. Microbiol.">
        <title>Anaerobacillus isosaccharinicus sp. nov., an alkaliphilic bacterium which degrades isosaccharinic acid.</title>
        <authorList>
            <person name="Bassil N.M."/>
            <person name="Lloyd J.R."/>
        </authorList>
    </citation>
    <scope>NUCLEOTIDE SEQUENCE [LARGE SCALE GENOMIC DNA]</scope>
    <source>
        <strain evidence="3 4">NB2006</strain>
    </source>
</reference>
<dbReference type="Pfam" id="PF02830">
    <property type="entry name" value="V4R"/>
    <property type="match status" value="1"/>
</dbReference>
<comment type="similarity">
    <text evidence="1">Belongs to the CdaR family.</text>
</comment>
<dbReference type="InterPro" id="IPR010523">
    <property type="entry name" value="XylR_N"/>
</dbReference>
<evidence type="ECO:0000256" key="1">
    <source>
        <dbReference type="ARBA" id="ARBA00006754"/>
    </source>
</evidence>
<dbReference type="SMART" id="SM00989">
    <property type="entry name" value="V4R"/>
    <property type="match status" value="1"/>
</dbReference>
<dbReference type="InterPro" id="IPR004096">
    <property type="entry name" value="V4R"/>
</dbReference>
<sequence length="640" mass="73788">MTNSSELTFDKLTTIFNPEVEGFFKDNNMMVSSTDAWGVLRRDLILALGVERAKRFLLRYGWHCGKNEARILKNVFDWSDDIEWLLAGSKMHNIGGRVFSYPIKFNVSISEGKFDVSGYWVDSYEAKQHLHHFSYYHEPVCHFLVGYAGGYTSECLGKKIIFKETHCVGKGDKQCRYTGKTIEQWGDEITENLYDYEEQDISDELDRVYRRVEKQKEALKIGSSISKKLTHALLQGKGLDDFANLLSKEVHYPVIIHNQYFDCIASFIDENVEAETLNYFNELPIEEKLERTTQLELENNLNILITPIVIRREIFGFISFIKQGVKFEEPEFDFLERAATICALQVLNEKTALETEERMKGELLEELINSNEADVTLISQKLSYLGYNLREPHYVLVFQLDVETNISTAINTDADPFQSAKVKLLNFIQRENELYHCKTLTSVRMNKIHALIPYTLIKKRNMDIKAFAKHCYDILVGEKAIKPSSFYIGISTKSEGINSFNKKFLEANKAIEVAKVRAVTSSTENKEAIISANDLGHLLMLLDARNPEELKHYADQKLGVIATYDEKNDTELLKTLYFYMDNECNLHKTSRAMNVSISGMRYRIQRFQELAEIDLSNSSCRFEVQIALQIYLVFGFLKLT</sequence>
<dbReference type="Gene3D" id="1.10.10.2840">
    <property type="entry name" value="PucR C-terminal helix-turn-helix domain"/>
    <property type="match status" value="1"/>
</dbReference>
<accession>A0A7S7L598</accession>